<evidence type="ECO:0000256" key="3">
    <source>
        <dbReference type="ARBA" id="ARBA00022840"/>
    </source>
</evidence>
<dbReference type="SMART" id="SM00382">
    <property type="entry name" value="AAA"/>
    <property type="match status" value="1"/>
</dbReference>
<dbReference type="PROSITE" id="PS50045">
    <property type="entry name" value="SIGMA54_INTERACT_4"/>
    <property type="match status" value="1"/>
</dbReference>
<evidence type="ECO:0000259" key="8">
    <source>
        <dbReference type="PROSITE" id="PS50045"/>
    </source>
</evidence>
<dbReference type="PANTHER" id="PTHR32071:SF17">
    <property type="entry name" value="TRANSCRIPTIONAL REGULATOR (NTRC FAMILY)"/>
    <property type="match status" value="1"/>
</dbReference>
<dbReference type="PROSITE" id="PS00676">
    <property type="entry name" value="SIGMA54_INTERACT_2"/>
    <property type="match status" value="1"/>
</dbReference>
<dbReference type="SUPFAM" id="SSF52540">
    <property type="entry name" value="P-loop containing nucleoside triphosphate hydrolases"/>
    <property type="match status" value="1"/>
</dbReference>
<keyword evidence="6" id="KW-0804">Transcription</keyword>
<keyword evidence="1 7" id="KW-0597">Phosphoprotein</keyword>
<keyword evidence="5" id="KW-0238">DNA-binding</keyword>
<feature type="modified residue" description="4-aspartylphosphate" evidence="7">
    <location>
        <position position="53"/>
    </location>
</feature>
<feature type="domain" description="Sigma-54 factor interaction" evidence="8">
    <location>
        <begin position="140"/>
        <end position="369"/>
    </location>
</feature>
<dbReference type="CDD" id="cd17550">
    <property type="entry name" value="REC_NtrX-like"/>
    <property type="match status" value="1"/>
</dbReference>
<dbReference type="InterPro" id="IPR001789">
    <property type="entry name" value="Sig_transdc_resp-reg_receiver"/>
</dbReference>
<keyword evidence="4" id="KW-0805">Transcription regulation</keyword>
<evidence type="ECO:0000259" key="9">
    <source>
        <dbReference type="PROSITE" id="PS50110"/>
    </source>
</evidence>
<evidence type="ECO:0000256" key="2">
    <source>
        <dbReference type="ARBA" id="ARBA00022741"/>
    </source>
</evidence>
<evidence type="ECO:0000256" key="5">
    <source>
        <dbReference type="ARBA" id="ARBA00023125"/>
    </source>
</evidence>
<dbReference type="SMART" id="SM00448">
    <property type="entry name" value="REC"/>
    <property type="match status" value="1"/>
</dbReference>
<dbReference type="PANTHER" id="PTHR32071">
    <property type="entry name" value="TRANSCRIPTIONAL REGULATORY PROTEIN"/>
    <property type="match status" value="1"/>
</dbReference>
<organism evidence="10 11">
    <name type="scientific">Trichlorobacter ammonificans</name>
    <dbReference type="NCBI Taxonomy" id="2916410"/>
    <lineage>
        <taxon>Bacteria</taxon>
        <taxon>Pseudomonadati</taxon>
        <taxon>Thermodesulfobacteriota</taxon>
        <taxon>Desulfuromonadia</taxon>
        <taxon>Geobacterales</taxon>
        <taxon>Geobacteraceae</taxon>
        <taxon>Trichlorobacter</taxon>
    </lineage>
</organism>
<dbReference type="Pfam" id="PF25601">
    <property type="entry name" value="AAA_lid_14"/>
    <property type="match status" value="1"/>
</dbReference>
<evidence type="ECO:0000256" key="6">
    <source>
        <dbReference type="ARBA" id="ARBA00023163"/>
    </source>
</evidence>
<dbReference type="InterPro" id="IPR002197">
    <property type="entry name" value="HTH_Fis"/>
</dbReference>
<dbReference type="InterPro" id="IPR058031">
    <property type="entry name" value="AAA_lid_NorR"/>
</dbReference>
<dbReference type="InterPro" id="IPR027417">
    <property type="entry name" value="P-loop_NTPase"/>
</dbReference>
<dbReference type="Gene3D" id="3.40.50.2300">
    <property type="match status" value="1"/>
</dbReference>
<dbReference type="Gene3D" id="1.10.8.60">
    <property type="match status" value="1"/>
</dbReference>
<protein>
    <submittedName>
        <fullName evidence="10">Nitrogen assimilation regulatory protein NtrX</fullName>
    </submittedName>
</protein>
<name>A0ABM9D893_9BACT</name>
<dbReference type="InterPro" id="IPR002078">
    <property type="entry name" value="Sigma_54_int"/>
</dbReference>
<dbReference type="EMBL" id="OW150024">
    <property type="protein sequence ID" value="CAH2030610.1"/>
    <property type="molecule type" value="Genomic_DNA"/>
</dbReference>
<keyword evidence="11" id="KW-1185">Reference proteome</keyword>
<dbReference type="InterPro" id="IPR003593">
    <property type="entry name" value="AAA+_ATPase"/>
</dbReference>
<dbReference type="Pfam" id="PF02954">
    <property type="entry name" value="HTH_8"/>
    <property type="match status" value="1"/>
</dbReference>
<evidence type="ECO:0000256" key="1">
    <source>
        <dbReference type="ARBA" id="ARBA00022553"/>
    </source>
</evidence>
<evidence type="ECO:0000256" key="4">
    <source>
        <dbReference type="ARBA" id="ARBA00023015"/>
    </source>
</evidence>
<accession>A0ABM9D893</accession>
<feature type="domain" description="Response regulatory" evidence="9">
    <location>
        <begin position="4"/>
        <end position="118"/>
    </location>
</feature>
<dbReference type="InterPro" id="IPR011006">
    <property type="entry name" value="CheY-like_superfamily"/>
</dbReference>
<keyword evidence="3" id="KW-0067">ATP-binding</keyword>
<dbReference type="RefSeq" id="WP_305731532.1">
    <property type="nucleotide sequence ID" value="NZ_OW150024.1"/>
</dbReference>
<dbReference type="InterPro" id="IPR025943">
    <property type="entry name" value="Sigma_54_int_dom_ATP-bd_2"/>
</dbReference>
<dbReference type="InterPro" id="IPR025944">
    <property type="entry name" value="Sigma_54_int_dom_CS"/>
</dbReference>
<dbReference type="PROSITE" id="PS50110">
    <property type="entry name" value="RESPONSE_REGULATORY"/>
    <property type="match status" value="1"/>
</dbReference>
<evidence type="ECO:0000313" key="10">
    <source>
        <dbReference type="EMBL" id="CAH2030610.1"/>
    </source>
</evidence>
<dbReference type="Proteomes" id="UP001295463">
    <property type="component" value="Chromosome"/>
</dbReference>
<evidence type="ECO:0000256" key="7">
    <source>
        <dbReference type="PROSITE-ProRule" id="PRU00169"/>
    </source>
</evidence>
<keyword evidence="2" id="KW-0547">Nucleotide-binding</keyword>
<dbReference type="Pfam" id="PF00158">
    <property type="entry name" value="Sigma54_activat"/>
    <property type="match status" value="1"/>
</dbReference>
<gene>
    <name evidence="10" type="primary">ntrX</name>
    <name evidence="10" type="ORF">GEAMG1_0797</name>
</gene>
<proteinExistence type="predicted"/>
<dbReference type="Pfam" id="PF00072">
    <property type="entry name" value="Response_reg"/>
    <property type="match status" value="1"/>
</dbReference>
<dbReference type="Gene3D" id="3.40.50.300">
    <property type="entry name" value="P-loop containing nucleotide triphosphate hydrolases"/>
    <property type="match status" value="1"/>
</dbReference>
<dbReference type="Gene3D" id="1.10.10.60">
    <property type="entry name" value="Homeodomain-like"/>
    <property type="match status" value="1"/>
</dbReference>
<dbReference type="InterPro" id="IPR009057">
    <property type="entry name" value="Homeodomain-like_sf"/>
</dbReference>
<dbReference type="CDD" id="cd00009">
    <property type="entry name" value="AAA"/>
    <property type="match status" value="1"/>
</dbReference>
<sequence length="458" mass="50788">MSNMILIVDDEEDIRTSLGGILEDEGYLVVTAENGTDAIDVVREEVPDLVLLDIWMPGMDGIQTLGQIKQLFPEMTVVMMSGHGTIETAVRATRLGAFDFIEKPFSLDKLLITVGNAIKLKELRKENLVLRLSAQKEHDLVGATPAMESLRLSIQRVASASTPVLITGEPGVGKELSARVIHYLGSRRDRPFVTINCMAIPADLLYAELFGYERDGGPEGAAHKRGRFDLADGGTIFLDEIQELPVDVQTELLRVLSENSFERQGGQRPVRCDIRVIAATSRSLEAAREAGSFLEDLYHRLQVVPLHICPLRERLADIPLLVRHFVNQFHQREGWEPMQFSAEVLELMQGYEWPGNVRELKNVVERILIMVAGPVVTAGDLPELLPSLASTAAPEDGGGEQCSLTAARQQFEREFIQQRLAVCGWDLERAALSLGLERTSLHRKLVQYHLTPEKGTGA</sequence>
<dbReference type="SUPFAM" id="SSF52172">
    <property type="entry name" value="CheY-like"/>
    <property type="match status" value="1"/>
</dbReference>
<dbReference type="SUPFAM" id="SSF46689">
    <property type="entry name" value="Homeodomain-like"/>
    <property type="match status" value="1"/>
</dbReference>
<evidence type="ECO:0000313" key="11">
    <source>
        <dbReference type="Proteomes" id="UP001295463"/>
    </source>
</evidence>
<dbReference type="PROSITE" id="PS00688">
    <property type="entry name" value="SIGMA54_INTERACT_3"/>
    <property type="match status" value="1"/>
</dbReference>
<reference evidence="10 11" key="1">
    <citation type="submission" date="2022-03" db="EMBL/GenBank/DDBJ databases">
        <authorList>
            <person name="Koch H."/>
        </authorList>
    </citation>
    <scope>NUCLEOTIDE SEQUENCE [LARGE SCALE GENOMIC DNA]</scope>
    <source>
        <strain evidence="10 11">G1</strain>
    </source>
</reference>